<keyword evidence="2" id="KW-1185">Reference proteome</keyword>
<dbReference type="Gene3D" id="2.60.40.3330">
    <property type="match status" value="1"/>
</dbReference>
<reference evidence="1" key="1">
    <citation type="submission" date="2023-07" db="EMBL/GenBank/DDBJ databases">
        <authorList>
            <consortium name="CYATHOMIX"/>
        </authorList>
    </citation>
    <scope>NUCLEOTIDE SEQUENCE</scope>
    <source>
        <strain evidence="1">N/A</strain>
    </source>
</reference>
<dbReference type="EMBL" id="CATQJL010000001">
    <property type="protein sequence ID" value="CAJ0591918.1"/>
    <property type="molecule type" value="Genomic_DNA"/>
</dbReference>
<sequence>MMAGPIEPDRKSFVYTIDGTTREISSIEPYLYIEHWCNRKKIYGILAPRHGALQKADGRKKLLNCTK</sequence>
<comment type="caution">
    <text evidence="1">The sequence shown here is derived from an EMBL/GenBank/DDBJ whole genome shotgun (WGS) entry which is preliminary data.</text>
</comment>
<dbReference type="AlphaFoldDB" id="A0AA36DQM7"/>
<evidence type="ECO:0000313" key="1">
    <source>
        <dbReference type="EMBL" id="CAJ0591918.1"/>
    </source>
</evidence>
<organism evidence="1 2">
    <name type="scientific">Cylicocyclus nassatus</name>
    <name type="common">Nematode worm</name>
    <dbReference type="NCBI Taxonomy" id="53992"/>
    <lineage>
        <taxon>Eukaryota</taxon>
        <taxon>Metazoa</taxon>
        <taxon>Ecdysozoa</taxon>
        <taxon>Nematoda</taxon>
        <taxon>Chromadorea</taxon>
        <taxon>Rhabditida</taxon>
        <taxon>Rhabditina</taxon>
        <taxon>Rhabditomorpha</taxon>
        <taxon>Strongyloidea</taxon>
        <taxon>Strongylidae</taxon>
        <taxon>Cylicocyclus</taxon>
    </lineage>
</organism>
<dbReference type="Proteomes" id="UP001176961">
    <property type="component" value="Unassembled WGS sequence"/>
</dbReference>
<accession>A0AA36DQM7</accession>
<evidence type="ECO:0000313" key="2">
    <source>
        <dbReference type="Proteomes" id="UP001176961"/>
    </source>
</evidence>
<proteinExistence type="predicted"/>
<gene>
    <name evidence="1" type="ORF">CYNAS_LOCUS3901</name>
</gene>
<protein>
    <submittedName>
        <fullName evidence="1">Uncharacterized protein</fullName>
    </submittedName>
</protein>
<dbReference type="InterPro" id="IPR038479">
    <property type="entry name" value="Transthyretin-like_sf"/>
</dbReference>
<name>A0AA36DQM7_CYLNA</name>